<keyword evidence="3" id="KW-0274">FAD</keyword>
<dbReference type="GO" id="GO:0050661">
    <property type="term" value="F:NADP binding"/>
    <property type="evidence" value="ECO:0007669"/>
    <property type="project" value="InterPro"/>
</dbReference>
<dbReference type="PANTHER" id="PTHR23023">
    <property type="entry name" value="DIMETHYLANILINE MONOOXYGENASE"/>
    <property type="match status" value="1"/>
</dbReference>
<dbReference type="InterPro" id="IPR036188">
    <property type="entry name" value="FAD/NAD-bd_sf"/>
</dbReference>
<dbReference type="GO" id="GO:0050660">
    <property type="term" value="F:flavin adenine dinucleotide binding"/>
    <property type="evidence" value="ECO:0007669"/>
    <property type="project" value="InterPro"/>
</dbReference>
<dbReference type="PRINTS" id="PR00368">
    <property type="entry name" value="FADPNR"/>
</dbReference>
<proteinExistence type="inferred from homology"/>
<protein>
    <recommendedName>
        <fullName evidence="7">FAD/NAD(P)-binding domain-containing protein</fullName>
    </recommendedName>
</protein>
<comment type="caution">
    <text evidence="5">The sequence shown here is derived from an EMBL/GenBank/DDBJ whole genome shotgun (WGS) entry which is preliminary data.</text>
</comment>
<evidence type="ECO:0008006" key="7">
    <source>
        <dbReference type="Google" id="ProtNLM"/>
    </source>
</evidence>
<dbReference type="Pfam" id="PF00743">
    <property type="entry name" value="FMO-like"/>
    <property type="match status" value="1"/>
</dbReference>
<accession>A0A9N9LY86</accession>
<sequence>MESPILHPFAFLYQIIQWLINTIFSPDPPAPGEKLGRPKIAIIGAGLTGVSAASHCVGHGFDVQIFEAGPREHLGGIWSKVNNTSGLQIHSLMYRFNPSVKWKGGYPNREQIVSQITELWKRYGLESKTKFNTPVEKVYQDEKGRWVINKTSEGRFDGIIAAVGTCGDAKMPHITKQEVFKGEIYHSSDLDGKQAKGKSIIVIGGGASAVEALEFASHEEAEKIYILARSDKWIIPRNMFVNIALSLNIFGGQTIFSWIPELLLKKFFYRDLEDLAPTHKGLFTGTPMVNSDVMDKVRSGKAEWLRGDIESFTQDGIKFNVRAKGVPVDGPGKVRIIKGDIVVMATGYDRPSLNFLPDSNFEEPYAPPNWYLQTFPPQHPSICCNNWYVPPSKIKKENQLIQYSTYVNAIGTVGNWHIGIYTRILLMFLSDPLTRPRTFWMQRWIDMTRVLKKFAPTNAFDFFTYLELVWWFTFCIAINPFRCKWAFFVFFGIGHGLPRRVVDAEDKLRHSLGMNNGDTCDVGKSF</sequence>
<dbReference type="InterPro" id="IPR050346">
    <property type="entry name" value="FMO-like"/>
</dbReference>
<dbReference type="SUPFAM" id="SSF51905">
    <property type="entry name" value="FAD/NAD(P)-binding domain"/>
    <property type="match status" value="1"/>
</dbReference>
<keyword evidence="4" id="KW-0560">Oxidoreductase</keyword>
<dbReference type="OrthoDB" id="66881at2759"/>
<evidence type="ECO:0000313" key="5">
    <source>
        <dbReference type="EMBL" id="CAG8983284.1"/>
    </source>
</evidence>
<evidence type="ECO:0000256" key="3">
    <source>
        <dbReference type="ARBA" id="ARBA00022827"/>
    </source>
</evidence>
<dbReference type="Proteomes" id="UP000701801">
    <property type="component" value="Unassembled WGS sequence"/>
</dbReference>
<dbReference type="Gene3D" id="3.50.50.60">
    <property type="entry name" value="FAD/NAD(P)-binding domain"/>
    <property type="match status" value="1"/>
</dbReference>
<comment type="similarity">
    <text evidence="1">Belongs to the FMO family.</text>
</comment>
<dbReference type="PRINTS" id="PR00469">
    <property type="entry name" value="PNDRDTASEII"/>
</dbReference>
<evidence type="ECO:0000256" key="2">
    <source>
        <dbReference type="ARBA" id="ARBA00022630"/>
    </source>
</evidence>
<dbReference type="EMBL" id="CAJVRM010000720">
    <property type="protein sequence ID" value="CAG8983284.1"/>
    <property type="molecule type" value="Genomic_DNA"/>
</dbReference>
<dbReference type="AlphaFoldDB" id="A0A9N9LY86"/>
<dbReference type="InterPro" id="IPR020946">
    <property type="entry name" value="Flavin_mOase-like"/>
</dbReference>
<evidence type="ECO:0000256" key="1">
    <source>
        <dbReference type="ARBA" id="ARBA00009183"/>
    </source>
</evidence>
<name>A0A9N9LY86_9HELO</name>
<reference evidence="5" key="1">
    <citation type="submission" date="2021-07" db="EMBL/GenBank/DDBJ databases">
        <authorList>
            <person name="Durling M."/>
        </authorList>
    </citation>
    <scope>NUCLEOTIDE SEQUENCE</scope>
</reference>
<dbReference type="GO" id="GO:0004499">
    <property type="term" value="F:N,N-dimethylaniline monooxygenase activity"/>
    <property type="evidence" value="ECO:0007669"/>
    <property type="project" value="InterPro"/>
</dbReference>
<keyword evidence="6" id="KW-1185">Reference proteome</keyword>
<gene>
    <name evidence="5" type="ORF">HYALB_00002721</name>
</gene>
<evidence type="ECO:0000313" key="6">
    <source>
        <dbReference type="Proteomes" id="UP000701801"/>
    </source>
</evidence>
<organism evidence="5 6">
    <name type="scientific">Hymenoscyphus albidus</name>
    <dbReference type="NCBI Taxonomy" id="595503"/>
    <lineage>
        <taxon>Eukaryota</taxon>
        <taxon>Fungi</taxon>
        <taxon>Dikarya</taxon>
        <taxon>Ascomycota</taxon>
        <taxon>Pezizomycotina</taxon>
        <taxon>Leotiomycetes</taxon>
        <taxon>Helotiales</taxon>
        <taxon>Helotiaceae</taxon>
        <taxon>Hymenoscyphus</taxon>
    </lineage>
</organism>
<evidence type="ECO:0000256" key="4">
    <source>
        <dbReference type="ARBA" id="ARBA00023002"/>
    </source>
</evidence>
<keyword evidence="2" id="KW-0285">Flavoprotein</keyword>